<keyword evidence="6" id="KW-1185">Reference proteome</keyword>
<protein>
    <submittedName>
        <fullName evidence="5">Spore coat protein</fullName>
    </submittedName>
</protein>
<feature type="region of interest" description="Disordered" evidence="4">
    <location>
        <begin position="99"/>
        <end position="120"/>
    </location>
</feature>
<comment type="subcellular location">
    <subcellularLocation>
        <location evidence="2">Spore coat</location>
    </subcellularLocation>
</comment>
<dbReference type="GO" id="GO:0030435">
    <property type="term" value="P:sporulation resulting in formation of a cellular spore"/>
    <property type="evidence" value="ECO:0007669"/>
    <property type="project" value="UniProtKB-KW"/>
</dbReference>
<dbReference type="InterPro" id="IPR012851">
    <property type="entry name" value="Spore_coat_CotF-like"/>
</dbReference>
<evidence type="ECO:0000256" key="2">
    <source>
        <dbReference type="ARBA" id="ARBA00024325"/>
    </source>
</evidence>
<dbReference type="Proteomes" id="UP000316425">
    <property type="component" value="Unassembled WGS sequence"/>
</dbReference>
<comment type="similarity">
    <text evidence="3">Belongs to the CotF family.</text>
</comment>
<dbReference type="RefSeq" id="WP_144088853.1">
    <property type="nucleotide sequence ID" value="NZ_VMHE01000012.1"/>
</dbReference>
<evidence type="ECO:0000256" key="3">
    <source>
        <dbReference type="ARBA" id="ARBA00024344"/>
    </source>
</evidence>
<dbReference type="OrthoDB" id="2577233at2"/>
<keyword evidence="5" id="KW-0167">Capsid protein</keyword>
<dbReference type="PANTHER" id="PTHR39183">
    <property type="entry name" value="SPORE COAT PROTEIN F-LIKE PROTEIN YHCQ"/>
    <property type="match status" value="1"/>
</dbReference>
<evidence type="ECO:0000313" key="6">
    <source>
        <dbReference type="Proteomes" id="UP000316425"/>
    </source>
</evidence>
<reference evidence="5 6" key="1">
    <citation type="submission" date="2019-07" db="EMBL/GenBank/DDBJ databases">
        <title>Allobacillus sp. nov. SKP isolated from shrimp paste of Euphausiacea.</title>
        <authorList>
            <person name="Kanchanasin P."/>
            <person name="Tanasupawat S."/>
            <person name="Shi W."/>
            <person name="Wu L."/>
            <person name="Ma J."/>
        </authorList>
    </citation>
    <scope>NUCLEOTIDE SEQUENCE [LARGE SCALE GENOMIC DNA]</scope>
    <source>
        <strain evidence="5 6">SKP4-8</strain>
    </source>
</reference>
<organism evidence="5 6">
    <name type="scientific">Allobacillus salarius</name>
    <dbReference type="NCBI Taxonomy" id="1955272"/>
    <lineage>
        <taxon>Bacteria</taxon>
        <taxon>Bacillati</taxon>
        <taxon>Bacillota</taxon>
        <taxon>Bacilli</taxon>
        <taxon>Bacillales</taxon>
        <taxon>Bacillaceae</taxon>
        <taxon>Allobacillus</taxon>
    </lineage>
</organism>
<gene>
    <name evidence="5" type="ORF">FPQ13_08145</name>
</gene>
<keyword evidence="5" id="KW-0946">Virion</keyword>
<dbReference type="InterPro" id="IPR012347">
    <property type="entry name" value="Ferritin-like"/>
</dbReference>
<keyword evidence="1" id="KW-0749">Sporulation</keyword>
<sequence length="205" mass="23393">MQQQQNPNSQMQNSSNLAANKSHGAHEIMDVHETLSTLTGTLEHYKMYQPNIQCEQLQSILSRQTQYLNQLYNTMVNTYQSGTRPQQPTTTYNFELSNDVTYGLSPSQPTQPQQSPQSLNEQNYSSYMMGHIKACATACTTSALEATNPVMRRVLQDSVPNLCEMAYELFLYQNDRSFYQVPQFDDQSMTQLLNSFTAIPNPQQH</sequence>
<name>A0A556PL41_9BACI</name>
<dbReference type="PANTHER" id="PTHR39183:SF1">
    <property type="entry name" value="SPORE COAT PROTEIN F-LIKE PROTEIN YHCQ"/>
    <property type="match status" value="1"/>
</dbReference>
<dbReference type="EMBL" id="VMHE01000012">
    <property type="protein sequence ID" value="TSJ65089.1"/>
    <property type="molecule type" value="Genomic_DNA"/>
</dbReference>
<feature type="compositionally biased region" description="Low complexity" evidence="4">
    <location>
        <begin position="105"/>
        <end position="118"/>
    </location>
</feature>
<evidence type="ECO:0000313" key="5">
    <source>
        <dbReference type="EMBL" id="TSJ65089.1"/>
    </source>
</evidence>
<proteinExistence type="inferred from homology"/>
<evidence type="ECO:0000256" key="4">
    <source>
        <dbReference type="SAM" id="MobiDB-lite"/>
    </source>
</evidence>
<comment type="caution">
    <text evidence="5">The sequence shown here is derived from an EMBL/GenBank/DDBJ whole genome shotgun (WGS) entry which is preliminary data.</text>
</comment>
<evidence type="ECO:0000256" key="1">
    <source>
        <dbReference type="ARBA" id="ARBA00022969"/>
    </source>
</evidence>
<accession>A0A556PL41</accession>
<dbReference type="Pfam" id="PF07875">
    <property type="entry name" value="Coat_F"/>
    <property type="match status" value="1"/>
</dbReference>
<dbReference type="Gene3D" id="1.20.1260.10">
    <property type="match status" value="1"/>
</dbReference>
<dbReference type="AlphaFoldDB" id="A0A556PL41"/>